<dbReference type="PANTHER" id="PTHR34835:SF82">
    <property type="entry name" value="OS01G0826651 PROTEIN"/>
    <property type="match status" value="1"/>
</dbReference>
<organism evidence="2 3">
    <name type="scientific">Stylosanthes scabra</name>
    <dbReference type="NCBI Taxonomy" id="79078"/>
    <lineage>
        <taxon>Eukaryota</taxon>
        <taxon>Viridiplantae</taxon>
        <taxon>Streptophyta</taxon>
        <taxon>Embryophyta</taxon>
        <taxon>Tracheophyta</taxon>
        <taxon>Spermatophyta</taxon>
        <taxon>Magnoliopsida</taxon>
        <taxon>eudicotyledons</taxon>
        <taxon>Gunneridae</taxon>
        <taxon>Pentapetalae</taxon>
        <taxon>rosids</taxon>
        <taxon>fabids</taxon>
        <taxon>Fabales</taxon>
        <taxon>Fabaceae</taxon>
        <taxon>Papilionoideae</taxon>
        <taxon>50 kb inversion clade</taxon>
        <taxon>dalbergioids sensu lato</taxon>
        <taxon>Dalbergieae</taxon>
        <taxon>Pterocarpus clade</taxon>
        <taxon>Stylosanthes</taxon>
    </lineage>
</organism>
<evidence type="ECO:0000313" key="2">
    <source>
        <dbReference type="EMBL" id="MED6162209.1"/>
    </source>
</evidence>
<gene>
    <name evidence="2" type="ORF">PIB30_068252</name>
</gene>
<protein>
    <submittedName>
        <fullName evidence="2">Uncharacterized protein</fullName>
    </submittedName>
</protein>
<dbReference type="EMBL" id="JASCZI010121557">
    <property type="protein sequence ID" value="MED6162209.1"/>
    <property type="molecule type" value="Genomic_DNA"/>
</dbReference>
<evidence type="ECO:0000313" key="3">
    <source>
        <dbReference type="Proteomes" id="UP001341840"/>
    </source>
</evidence>
<name>A0ABU6UMT4_9FABA</name>
<sequence length="208" mass="23957">MARKTHVQKEKKKHNGKKYDKTHKMRCTPHDVAQLLAKLSNAQMRIMREMDFSALENLSVFNVNIKVMMEIVESFHVQDSTIRTNLGKVTINAAKIGHALGLNARGHRYEQKLYNKKLSKGKKAIQSFKGALLFSLKNMVEEIESNSEENIKKFKRAFILYTQKSILCPNSSTPIFPKHFPAIVDVENPRARNWARHIYSFLLDGIKC</sequence>
<keyword evidence="3" id="KW-1185">Reference proteome</keyword>
<reference evidence="2 3" key="1">
    <citation type="journal article" date="2023" name="Plants (Basel)">
        <title>Bridging the Gap: Combining Genomics and Transcriptomics Approaches to Understand Stylosanthes scabra, an Orphan Legume from the Brazilian Caatinga.</title>
        <authorList>
            <person name="Ferreira-Neto J.R.C."/>
            <person name="da Silva M.D."/>
            <person name="Binneck E."/>
            <person name="de Melo N.F."/>
            <person name="da Silva R.H."/>
            <person name="de Melo A.L.T.M."/>
            <person name="Pandolfi V."/>
            <person name="Bustamante F.O."/>
            <person name="Brasileiro-Vidal A.C."/>
            <person name="Benko-Iseppon A.M."/>
        </authorList>
    </citation>
    <scope>NUCLEOTIDE SEQUENCE [LARGE SCALE GENOMIC DNA]</scope>
    <source>
        <tissue evidence="2">Leaves</tissue>
    </source>
</reference>
<feature type="region of interest" description="Disordered" evidence="1">
    <location>
        <begin position="1"/>
        <end position="22"/>
    </location>
</feature>
<evidence type="ECO:0000256" key="1">
    <source>
        <dbReference type="SAM" id="MobiDB-lite"/>
    </source>
</evidence>
<proteinExistence type="predicted"/>
<comment type="caution">
    <text evidence="2">The sequence shown here is derived from an EMBL/GenBank/DDBJ whole genome shotgun (WGS) entry which is preliminary data.</text>
</comment>
<accession>A0ABU6UMT4</accession>
<dbReference type="PANTHER" id="PTHR34835">
    <property type="entry name" value="OS07G0283600 PROTEIN-RELATED"/>
    <property type="match status" value="1"/>
</dbReference>
<dbReference type="Proteomes" id="UP001341840">
    <property type="component" value="Unassembled WGS sequence"/>
</dbReference>